<dbReference type="InterPro" id="IPR014342">
    <property type="entry name" value="Ectoine_EhuC"/>
</dbReference>
<dbReference type="GO" id="GO:0006865">
    <property type="term" value="P:amino acid transport"/>
    <property type="evidence" value="ECO:0007669"/>
    <property type="project" value="UniProtKB-KW"/>
</dbReference>
<dbReference type="SUPFAM" id="SSF161098">
    <property type="entry name" value="MetI-like"/>
    <property type="match status" value="1"/>
</dbReference>
<evidence type="ECO:0000256" key="5">
    <source>
        <dbReference type="ARBA" id="ARBA00022970"/>
    </source>
</evidence>
<evidence type="ECO:0000256" key="1">
    <source>
        <dbReference type="ARBA" id="ARBA00004651"/>
    </source>
</evidence>
<sequence>MLRAAGLTLDNLDALVAALPSLADGVVITLQLTLGGGALAFVIAVTLGLTARSEVRLVRGTARVLIEFFRGTSLLVQLFWLFYVLPRLGVTLDSLVTGVLALGLNYGAYGAEVVRGAINSVPRGQWEAATALSMRPGRKLRKIIWPQAWAIMIPSLSNLLVMLLKGTAVAYIILMHDITYVTEQLRKTTHDTFFSYGVGMVLYFLIAGAIVLAANAIERRAKRRLGQGPVDVPAPVPTAAAPAGVMTR</sequence>
<accession>A0A7J5UQ47</accession>
<keyword evidence="7 8" id="KW-0472">Membrane</keyword>
<keyword evidence="2 8" id="KW-0813">Transport</keyword>
<evidence type="ECO:0000256" key="2">
    <source>
        <dbReference type="ARBA" id="ARBA00022448"/>
    </source>
</evidence>
<evidence type="ECO:0000256" key="6">
    <source>
        <dbReference type="ARBA" id="ARBA00022989"/>
    </source>
</evidence>
<dbReference type="NCBIfam" id="TIGR03004">
    <property type="entry name" value="ectoine_ehuC"/>
    <property type="match status" value="1"/>
</dbReference>
<dbReference type="PANTHER" id="PTHR30614:SF0">
    <property type="entry name" value="L-CYSTINE TRANSPORT SYSTEM PERMEASE PROTEIN TCYL"/>
    <property type="match status" value="1"/>
</dbReference>
<evidence type="ECO:0000256" key="7">
    <source>
        <dbReference type="ARBA" id="ARBA00023136"/>
    </source>
</evidence>
<dbReference type="Gene3D" id="1.10.3720.10">
    <property type="entry name" value="MetI-like"/>
    <property type="match status" value="1"/>
</dbReference>
<reference evidence="10 11" key="1">
    <citation type="submission" date="2019-10" db="EMBL/GenBank/DDBJ databases">
        <title>Georgenia wutianyii sp. nov. and Georgenia yuyongxinii sp. nov. isolated from plateau pika (Ochotona curzoniae) in the Qinghai-Tibet plateau of China.</title>
        <authorList>
            <person name="Tian Z."/>
        </authorList>
    </citation>
    <scope>NUCLEOTIDE SEQUENCE [LARGE SCALE GENOMIC DNA]</scope>
    <source>
        <strain evidence="10 11">DSM 21501</strain>
    </source>
</reference>
<dbReference type="EMBL" id="WHJE01000030">
    <property type="protein sequence ID" value="KAE8764536.1"/>
    <property type="molecule type" value="Genomic_DNA"/>
</dbReference>
<comment type="caution">
    <text evidence="10">The sequence shown here is derived from an EMBL/GenBank/DDBJ whole genome shotgun (WGS) entry which is preliminary data.</text>
</comment>
<dbReference type="InterPro" id="IPR035906">
    <property type="entry name" value="MetI-like_sf"/>
</dbReference>
<dbReference type="Proteomes" id="UP000451860">
    <property type="component" value="Unassembled WGS sequence"/>
</dbReference>
<dbReference type="OrthoDB" id="92598at2"/>
<organism evidence="10 11">
    <name type="scientific">Georgenia thermotolerans</name>
    <dbReference type="NCBI Taxonomy" id="527326"/>
    <lineage>
        <taxon>Bacteria</taxon>
        <taxon>Bacillati</taxon>
        <taxon>Actinomycetota</taxon>
        <taxon>Actinomycetes</taxon>
        <taxon>Micrococcales</taxon>
        <taxon>Bogoriellaceae</taxon>
        <taxon>Georgenia</taxon>
    </lineage>
</organism>
<dbReference type="PROSITE" id="PS50928">
    <property type="entry name" value="ABC_TM1"/>
    <property type="match status" value="1"/>
</dbReference>
<dbReference type="InterPro" id="IPR010065">
    <property type="entry name" value="AA_ABC_transptr_permease_3TM"/>
</dbReference>
<evidence type="ECO:0000259" key="9">
    <source>
        <dbReference type="PROSITE" id="PS50928"/>
    </source>
</evidence>
<evidence type="ECO:0000313" key="10">
    <source>
        <dbReference type="EMBL" id="KAE8764536.1"/>
    </source>
</evidence>
<name>A0A7J5UQ47_9MICO</name>
<evidence type="ECO:0000256" key="3">
    <source>
        <dbReference type="ARBA" id="ARBA00022475"/>
    </source>
</evidence>
<dbReference type="PANTHER" id="PTHR30614">
    <property type="entry name" value="MEMBRANE COMPONENT OF AMINO ACID ABC TRANSPORTER"/>
    <property type="match status" value="1"/>
</dbReference>
<dbReference type="InterPro" id="IPR000515">
    <property type="entry name" value="MetI-like"/>
</dbReference>
<proteinExistence type="inferred from homology"/>
<evidence type="ECO:0000313" key="11">
    <source>
        <dbReference type="Proteomes" id="UP000451860"/>
    </source>
</evidence>
<comment type="similarity">
    <text evidence="8">Belongs to the binding-protein-dependent transport system permease family.</text>
</comment>
<feature type="transmembrane region" description="Helical" evidence="8">
    <location>
        <begin position="193"/>
        <end position="217"/>
    </location>
</feature>
<dbReference type="CDD" id="cd06261">
    <property type="entry name" value="TM_PBP2"/>
    <property type="match status" value="1"/>
</dbReference>
<feature type="transmembrane region" description="Helical" evidence="8">
    <location>
        <begin position="62"/>
        <end position="83"/>
    </location>
</feature>
<keyword evidence="4 8" id="KW-0812">Transmembrane</keyword>
<dbReference type="NCBIfam" id="TIGR01726">
    <property type="entry name" value="HEQRo_perm_3TM"/>
    <property type="match status" value="1"/>
</dbReference>
<keyword evidence="11" id="KW-1185">Reference proteome</keyword>
<keyword evidence="3" id="KW-1003">Cell membrane</keyword>
<feature type="transmembrane region" description="Helical" evidence="8">
    <location>
        <begin position="28"/>
        <end position="50"/>
    </location>
</feature>
<dbReference type="GO" id="GO:0022857">
    <property type="term" value="F:transmembrane transporter activity"/>
    <property type="evidence" value="ECO:0007669"/>
    <property type="project" value="InterPro"/>
</dbReference>
<feature type="domain" description="ABC transmembrane type-1" evidence="9">
    <location>
        <begin position="26"/>
        <end position="214"/>
    </location>
</feature>
<dbReference type="InterPro" id="IPR043429">
    <property type="entry name" value="ArtM/GltK/GlnP/TcyL/YhdX-like"/>
</dbReference>
<evidence type="ECO:0000256" key="8">
    <source>
        <dbReference type="RuleBase" id="RU363032"/>
    </source>
</evidence>
<evidence type="ECO:0000256" key="4">
    <source>
        <dbReference type="ARBA" id="ARBA00022692"/>
    </source>
</evidence>
<protein>
    <submittedName>
        <fullName evidence="10">Ectoine/hydroxyectoine ABC transporter permease subunit EhuC</fullName>
    </submittedName>
</protein>
<dbReference type="GO" id="GO:0043190">
    <property type="term" value="C:ATP-binding cassette (ABC) transporter complex"/>
    <property type="evidence" value="ECO:0007669"/>
    <property type="project" value="InterPro"/>
</dbReference>
<feature type="transmembrane region" description="Helical" evidence="8">
    <location>
        <begin position="95"/>
        <end position="114"/>
    </location>
</feature>
<comment type="subcellular location">
    <subcellularLocation>
        <location evidence="1 8">Cell membrane</location>
        <topology evidence="1 8">Multi-pass membrane protein</topology>
    </subcellularLocation>
</comment>
<gene>
    <name evidence="10" type="primary">ehuC</name>
    <name evidence="10" type="ORF">GB883_08635</name>
</gene>
<keyword evidence="6 8" id="KW-1133">Transmembrane helix</keyword>
<keyword evidence="5" id="KW-0029">Amino-acid transport</keyword>
<dbReference type="Pfam" id="PF00528">
    <property type="entry name" value="BPD_transp_1"/>
    <property type="match status" value="1"/>
</dbReference>
<feature type="transmembrane region" description="Helical" evidence="8">
    <location>
        <begin position="148"/>
        <end position="173"/>
    </location>
</feature>
<dbReference type="AlphaFoldDB" id="A0A7J5UQ47"/>